<dbReference type="InterPro" id="IPR008511">
    <property type="entry name" value="ROH1-like"/>
</dbReference>
<accession>A0A2K3PA17</accession>
<organism evidence="8 9">
    <name type="scientific">Trifolium pratense</name>
    <name type="common">Red clover</name>
    <dbReference type="NCBI Taxonomy" id="57577"/>
    <lineage>
        <taxon>Eukaryota</taxon>
        <taxon>Viridiplantae</taxon>
        <taxon>Streptophyta</taxon>
        <taxon>Embryophyta</taxon>
        <taxon>Tracheophyta</taxon>
        <taxon>Spermatophyta</taxon>
        <taxon>Magnoliopsida</taxon>
        <taxon>eudicotyledons</taxon>
        <taxon>Gunneridae</taxon>
        <taxon>Pentapetalae</taxon>
        <taxon>rosids</taxon>
        <taxon>fabids</taxon>
        <taxon>Fabales</taxon>
        <taxon>Fabaceae</taxon>
        <taxon>Papilionoideae</taxon>
        <taxon>50 kb inversion clade</taxon>
        <taxon>NPAAA clade</taxon>
        <taxon>Hologalegina</taxon>
        <taxon>IRL clade</taxon>
        <taxon>Trifolieae</taxon>
        <taxon>Trifolium</taxon>
    </lineage>
</organism>
<evidence type="ECO:0000256" key="1">
    <source>
        <dbReference type="ARBA" id="ARBA00004167"/>
    </source>
</evidence>
<dbReference type="PANTHER" id="PTHR31509">
    <property type="entry name" value="BPS1-LIKE PROTEIN"/>
    <property type="match status" value="1"/>
</dbReference>
<evidence type="ECO:0000256" key="5">
    <source>
        <dbReference type="ARBA" id="ARBA00035114"/>
    </source>
</evidence>
<feature type="region of interest" description="Disordered" evidence="6">
    <location>
        <begin position="180"/>
        <end position="213"/>
    </location>
</feature>
<feature type="transmembrane region" description="Helical" evidence="7">
    <location>
        <begin position="258"/>
        <end position="281"/>
    </location>
</feature>
<proteinExistence type="inferred from homology"/>
<name>A0A2K3PA17_TRIPR</name>
<evidence type="ECO:0000256" key="4">
    <source>
        <dbReference type="ARBA" id="ARBA00023136"/>
    </source>
</evidence>
<comment type="caution">
    <text evidence="8">The sequence shown here is derived from an EMBL/GenBank/DDBJ whole genome shotgun (WGS) entry which is preliminary data.</text>
</comment>
<evidence type="ECO:0000256" key="7">
    <source>
        <dbReference type="SAM" id="Phobius"/>
    </source>
</evidence>
<protein>
    <submittedName>
        <fullName evidence="8">UPF0496 protein 4-like</fullName>
    </submittedName>
</protein>
<evidence type="ECO:0000256" key="2">
    <source>
        <dbReference type="ARBA" id="ARBA00022692"/>
    </source>
</evidence>
<dbReference type="GO" id="GO:0016020">
    <property type="term" value="C:membrane"/>
    <property type="evidence" value="ECO:0007669"/>
    <property type="project" value="UniProtKB-SubCell"/>
</dbReference>
<reference evidence="8 9" key="1">
    <citation type="journal article" date="2014" name="Am. J. Bot.">
        <title>Genome assembly and annotation for red clover (Trifolium pratense; Fabaceae).</title>
        <authorList>
            <person name="Istvanek J."/>
            <person name="Jaros M."/>
            <person name="Krenek A."/>
            <person name="Repkova J."/>
        </authorList>
    </citation>
    <scope>NUCLEOTIDE SEQUENCE [LARGE SCALE GENOMIC DNA]</scope>
    <source>
        <strain evidence="9">cv. Tatra</strain>
        <tissue evidence="8">Young leaves</tissue>
    </source>
</reference>
<keyword evidence="4 7" id="KW-0472">Membrane</keyword>
<keyword evidence="2 7" id="KW-0812">Transmembrane</keyword>
<evidence type="ECO:0000313" key="9">
    <source>
        <dbReference type="Proteomes" id="UP000236291"/>
    </source>
</evidence>
<gene>
    <name evidence="8" type="ORF">L195_g008755</name>
</gene>
<evidence type="ECO:0000256" key="6">
    <source>
        <dbReference type="SAM" id="MobiDB-lite"/>
    </source>
</evidence>
<keyword evidence="3 7" id="KW-1133">Transmembrane helix</keyword>
<dbReference type="EMBL" id="ASHM01005063">
    <property type="protein sequence ID" value="PNY12131.1"/>
    <property type="molecule type" value="Genomic_DNA"/>
</dbReference>
<dbReference type="STRING" id="57577.A0A2K3PA17"/>
<evidence type="ECO:0000313" key="8">
    <source>
        <dbReference type="EMBL" id="PNY12131.1"/>
    </source>
</evidence>
<dbReference type="AlphaFoldDB" id="A0A2K3PA17"/>
<comment type="similarity">
    <text evidence="5">Belongs to the ROH1 family.</text>
</comment>
<dbReference type="Pfam" id="PF05633">
    <property type="entry name" value="ROH1-like"/>
    <property type="match status" value="1"/>
</dbReference>
<evidence type="ECO:0000256" key="3">
    <source>
        <dbReference type="ARBA" id="ARBA00022989"/>
    </source>
</evidence>
<reference evidence="8 9" key="2">
    <citation type="journal article" date="2017" name="Front. Plant Sci.">
        <title>Gene Classification and Mining of Molecular Markers Useful in Red Clover (Trifolium pratense) Breeding.</title>
        <authorList>
            <person name="Istvanek J."/>
            <person name="Dluhosova J."/>
            <person name="Dluhos P."/>
            <person name="Patkova L."/>
            <person name="Nedelnik J."/>
            <person name="Repkova J."/>
        </authorList>
    </citation>
    <scope>NUCLEOTIDE SEQUENCE [LARGE SCALE GENOMIC DNA]</scope>
    <source>
        <strain evidence="9">cv. Tatra</strain>
        <tissue evidence="8">Young leaves</tissue>
    </source>
</reference>
<dbReference type="Proteomes" id="UP000236291">
    <property type="component" value="Unassembled WGS sequence"/>
</dbReference>
<sequence>MPATDYQGSSPSSLTNFGRSILSFRREQVHSMEGSTLEIELDSFQTHVTDRFLESSSVNQDDLLSLKWVGKLLDSFLICQEEFKAILHTHKAQVLKSPLDRMVSDYFERSVKALDVCNAIRDGVEQIRLWQKLLEIVLYALDQQRSLGEGQFRRAKKALIDLSISMLDDNKDSSAIAHRNRSFGRSNGGRDKDHNHHHSHGGNSHTSHGNNSYQHRSLGHFRSLSWSVSRNWSAARQLQAIGNNINPPKANDLMATNGLAMCVYIMNSILLFVMWALVAAIPCQDRGLQVHFAIPRSYTWSIPFLSLHERIMEESKKRDRKNACGLLREIQQIEKCVRVMSELADSVHFPLSEEKEGEVRQRVQEVSHVCDALKDGLDPLERQVREVFHRIVRSRTEGLDSLGRPNNASE</sequence>
<comment type="subcellular location">
    <subcellularLocation>
        <location evidence="1">Membrane</location>
        <topology evidence="1">Single-pass membrane protein</topology>
    </subcellularLocation>
</comment>
<feature type="compositionally biased region" description="Low complexity" evidence="6">
    <location>
        <begin position="201"/>
        <end position="212"/>
    </location>
</feature>